<reference evidence="3 4" key="1">
    <citation type="submission" date="2018-05" db="EMBL/GenBank/DDBJ databases">
        <title>Genomic Encyclopedia of Type Strains, Phase IV (KMG-IV): sequencing the most valuable type-strain genomes for metagenomic binning, comparative biology and taxonomic classification.</title>
        <authorList>
            <person name="Goeker M."/>
        </authorList>
    </citation>
    <scope>NUCLEOTIDE SEQUENCE [LARGE SCALE GENOMIC DNA]</scope>
    <source>
        <strain evidence="3 4">DSM 44717</strain>
    </source>
</reference>
<dbReference type="EMBL" id="QGTL01000016">
    <property type="protein sequence ID" value="PWV68938.1"/>
    <property type="molecule type" value="Genomic_DNA"/>
</dbReference>
<comment type="similarity">
    <text evidence="1">Belongs to the cycloisomerase 2 family.</text>
</comment>
<accession>A0A317N332</accession>
<feature type="chain" id="PRO_5016315294" evidence="2">
    <location>
        <begin position="40"/>
        <end position="382"/>
    </location>
</feature>
<keyword evidence="4" id="KW-1185">Reference proteome</keyword>
<dbReference type="GO" id="GO:0017057">
    <property type="term" value="F:6-phosphogluconolactonase activity"/>
    <property type="evidence" value="ECO:0007669"/>
    <property type="project" value="TreeGrafter"/>
</dbReference>
<dbReference type="PANTHER" id="PTHR30344">
    <property type="entry name" value="6-PHOSPHOGLUCONOLACTONASE-RELATED"/>
    <property type="match status" value="1"/>
</dbReference>
<dbReference type="RefSeq" id="WP_110041128.1">
    <property type="nucleotide sequence ID" value="NZ_QGTL01000016.1"/>
</dbReference>
<protein>
    <submittedName>
        <fullName evidence="3">6-phosphogluconolactonase (Cycloisomerase 2 family)</fullName>
    </submittedName>
</protein>
<organism evidence="3 4">
    <name type="scientific">Nocardia neocaledoniensis</name>
    <dbReference type="NCBI Taxonomy" id="236511"/>
    <lineage>
        <taxon>Bacteria</taxon>
        <taxon>Bacillati</taxon>
        <taxon>Actinomycetota</taxon>
        <taxon>Actinomycetes</taxon>
        <taxon>Mycobacteriales</taxon>
        <taxon>Nocardiaceae</taxon>
        <taxon>Nocardia</taxon>
    </lineage>
</organism>
<keyword evidence="2" id="KW-0732">Signal</keyword>
<dbReference type="Pfam" id="PF10282">
    <property type="entry name" value="Lactonase"/>
    <property type="match status" value="1"/>
</dbReference>
<keyword evidence="3" id="KW-0413">Isomerase</keyword>
<proteinExistence type="inferred from homology"/>
<evidence type="ECO:0000313" key="4">
    <source>
        <dbReference type="Proteomes" id="UP000246410"/>
    </source>
</evidence>
<dbReference type="Gene3D" id="2.130.10.10">
    <property type="entry name" value="YVTN repeat-like/Quinoprotein amine dehydrogenase"/>
    <property type="match status" value="2"/>
</dbReference>
<dbReference type="GO" id="GO:0016853">
    <property type="term" value="F:isomerase activity"/>
    <property type="evidence" value="ECO:0007669"/>
    <property type="project" value="UniProtKB-KW"/>
</dbReference>
<name>A0A317N332_9NOCA</name>
<sequence>MTIFARQRAHRRAGLFRKPAATLAAVLLGAGWAVGTTSAAPAQNSEFLLMGGTATGNVAVMRIADDGGLTAVAGSPFGAGPGVLSVAAAPDSRNVYVTQVGAQRVTGYHLDDNGTAHPIPGGEVAFSGGPVVTSILTPDGRFLFIGAGGVPGRLSTYAVSPTGALTFLRETTVEGFAVFPMVTVDPNGRYLRFTSAADALIHSYAIGPDGELTSLGAPVPGGRLPVNPGYTPDGRFVYVSNEQGSNVSGFAIGDDGRLTPTPGSPYPTGGMPHAAEVTSDGRFVYIPEVAGGAVAGFSIGSDGALTALPGSPFKPPAGSFPGLVKLSDDERHLYVADCLPATVTTKIHIFDVGDDGTLTRSALPSVDTGTIFGDGPILVKTP</sequence>
<dbReference type="InterPro" id="IPR015943">
    <property type="entry name" value="WD40/YVTN_repeat-like_dom_sf"/>
</dbReference>
<evidence type="ECO:0000313" key="3">
    <source>
        <dbReference type="EMBL" id="PWV68938.1"/>
    </source>
</evidence>
<feature type="signal peptide" evidence="2">
    <location>
        <begin position="1"/>
        <end position="39"/>
    </location>
</feature>
<gene>
    <name evidence="3" type="ORF">DFR69_11662</name>
</gene>
<dbReference type="InterPro" id="IPR011045">
    <property type="entry name" value="N2O_reductase_N"/>
</dbReference>
<dbReference type="Proteomes" id="UP000246410">
    <property type="component" value="Unassembled WGS sequence"/>
</dbReference>
<evidence type="ECO:0000256" key="1">
    <source>
        <dbReference type="ARBA" id="ARBA00005564"/>
    </source>
</evidence>
<comment type="caution">
    <text evidence="3">The sequence shown here is derived from an EMBL/GenBank/DDBJ whole genome shotgun (WGS) entry which is preliminary data.</text>
</comment>
<dbReference type="InterPro" id="IPR019405">
    <property type="entry name" value="Lactonase_7-beta_prop"/>
</dbReference>
<dbReference type="PANTHER" id="PTHR30344:SF1">
    <property type="entry name" value="6-PHOSPHOGLUCONOLACTONASE"/>
    <property type="match status" value="1"/>
</dbReference>
<dbReference type="SUPFAM" id="SSF50974">
    <property type="entry name" value="Nitrous oxide reductase, N-terminal domain"/>
    <property type="match status" value="1"/>
</dbReference>
<dbReference type="SUPFAM" id="SSF50956">
    <property type="entry name" value="Thermostable phytase (3-phytase)"/>
    <property type="match status" value="1"/>
</dbReference>
<dbReference type="InterPro" id="IPR050282">
    <property type="entry name" value="Cycloisomerase_2"/>
</dbReference>
<evidence type="ECO:0000256" key="2">
    <source>
        <dbReference type="SAM" id="SignalP"/>
    </source>
</evidence>
<dbReference type="AlphaFoldDB" id="A0A317N332"/>